<organism evidence="2 3">
    <name type="scientific">Brevundimonas balnearis</name>
    <dbReference type="NCBI Taxonomy" id="1572858"/>
    <lineage>
        <taxon>Bacteria</taxon>
        <taxon>Pseudomonadati</taxon>
        <taxon>Pseudomonadota</taxon>
        <taxon>Alphaproteobacteria</taxon>
        <taxon>Caulobacterales</taxon>
        <taxon>Caulobacteraceae</taxon>
        <taxon>Brevundimonas</taxon>
    </lineage>
</organism>
<reference evidence="2 3" key="1">
    <citation type="submission" date="2024-09" db="EMBL/GenBank/DDBJ databases">
        <authorList>
            <person name="Sun Q."/>
            <person name="Mori K."/>
        </authorList>
    </citation>
    <scope>NUCLEOTIDE SEQUENCE [LARGE SCALE GENOMIC DNA]</scope>
    <source>
        <strain evidence="2 3">NCAIM B.02621</strain>
    </source>
</reference>
<feature type="domain" description="HTH cro/C1-type" evidence="1">
    <location>
        <begin position="19"/>
        <end position="75"/>
    </location>
</feature>
<dbReference type="InterPro" id="IPR010982">
    <property type="entry name" value="Lambda_DNA-bd_dom_sf"/>
</dbReference>
<dbReference type="SMART" id="SM00530">
    <property type="entry name" value="HTH_XRE"/>
    <property type="match status" value="1"/>
</dbReference>
<comment type="caution">
    <text evidence="2">The sequence shown here is derived from an EMBL/GenBank/DDBJ whole genome shotgun (WGS) entry which is preliminary data.</text>
</comment>
<dbReference type="RefSeq" id="WP_376836047.1">
    <property type="nucleotide sequence ID" value="NZ_JBHLSW010000006.1"/>
</dbReference>
<evidence type="ECO:0000259" key="1">
    <source>
        <dbReference type="PROSITE" id="PS50943"/>
    </source>
</evidence>
<accession>A0ABV6R352</accession>
<evidence type="ECO:0000313" key="3">
    <source>
        <dbReference type="Proteomes" id="UP001589906"/>
    </source>
</evidence>
<dbReference type="CDD" id="cd00093">
    <property type="entry name" value="HTH_XRE"/>
    <property type="match status" value="1"/>
</dbReference>
<gene>
    <name evidence="2" type="ORF">ACFFGE_09245</name>
</gene>
<proteinExistence type="predicted"/>
<dbReference type="Pfam" id="PF13560">
    <property type="entry name" value="HTH_31"/>
    <property type="match status" value="1"/>
</dbReference>
<protein>
    <submittedName>
        <fullName evidence="2">Helix-turn-helix domain-containing protein</fullName>
    </submittedName>
</protein>
<name>A0ABV6R352_9CAUL</name>
<dbReference type="InterPro" id="IPR001387">
    <property type="entry name" value="Cro/C1-type_HTH"/>
</dbReference>
<keyword evidence="3" id="KW-1185">Reference proteome</keyword>
<sequence>MARFDPKAAEELARLAAALADLRRRQGLSQAEAGAAVGMTSQAWGLYEAGRRPGLFRPDVQARLTGALDLTPEDLRLALARVGGEPDRAPATGGVEAQGRTFTAAAPPTLRRLQLDDDRLAPWAVSGVVIEYAPGRWPRRDQGCVVETADGRLMVRLYDGADADVVRLRGGAGLTEVETLRRADLRGVHAVVARIDP</sequence>
<evidence type="ECO:0000313" key="2">
    <source>
        <dbReference type="EMBL" id="MFC0634062.1"/>
    </source>
</evidence>
<dbReference type="EMBL" id="JBHLSW010000006">
    <property type="protein sequence ID" value="MFC0634062.1"/>
    <property type="molecule type" value="Genomic_DNA"/>
</dbReference>
<dbReference type="SUPFAM" id="SSF47413">
    <property type="entry name" value="lambda repressor-like DNA-binding domains"/>
    <property type="match status" value="1"/>
</dbReference>
<dbReference type="PROSITE" id="PS50943">
    <property type="entry name" value="HTH_CROC1"/>
    <property type="match status" value="1"/>
</dbReference>
<dbReference type="Proteomes" id="UP001589906">
    <property type="component" value="Unassembled WGS sequence"/>
</dbReference>
<dbReference type="Gene3D" id="1.10.260.40">
    <property type="entry name" value="lambda repressor-like DNA-binding domains"/>
    <property type="match status" value="1"/>
</dbReference>